<comment type="caution">
    <text evidence="2">The sequence shown here is derived from an EMBL/GenBank/DDBJ whole genome shotgun (WGS) entry which is preliminary data.</text>
</comment>
<evidence type="ECO:0000313" key="3">
    <source>
        <dbReference type="Proteomes" id="UP000177197"/>
    </source>
</evidence>
<proteinExistence type="predicted"/>
<name>A0A1F5CB88_9BACT</name>
<dbReference type="Proteomes" id="UP000177197">
    <property type="component" value="Unassembled WGS sequence"/>
</dbReference>
<organism evidence="2 3">
    <name type="scientific">Candidatus Azambacteria bacterium RIFCSPLOWO2_02_FULL_44_14</name>
    <dbReference type="NCBI Taxonomy" id="1797306"/>
    <lineage>
        <taxon>Bacteria</taxon>
        <taxon>Candidatus Azamiibacteriota</taxon>
    </lineage>
</organism>
<keyword evidence="1" id="KW-0472">Membrane</keyword>
<gene>
    <name evidence="2" type="ORF">A3I30_00980</name>
</gene>
<accession>A0A1F5CB88</accession>
<keyword evidence="1" id="KW-0812">Transmembrane</keyword>
<keyword evidence="1" id="KW-1133">Transmembrane helix</keyword>
<feature type="transmembrane region" description="Helical" evidence="1">
    <location>
        <begin position="20"/>
        <end position="39"/>
    </location>
</feature>
<evidence type="ECO:0000256" key="1">
    <source>
        <dbReference type="SAM" id="Phobius"/>
    </source>
</evidence>
<dbReference type="AlphaFoldDB" id="A0A1F5CB88"/>
<protein>
    <submittedName>
        <fullName evidence="2">Uncharacterized protein</fullName>
    </submittedName>
</protein>
<reference evidence="2 3" key="1">
    <citation type="journal article" date="2016" name="Nat. Commun.">
        <title>Thousands of microbial genomes shed light on interconnected biogeochemical processes in an aquifer system.</title>
        <authorList>
            <person name="Anantharaman K."/>
            <person name="Brown C.T."/>
            <person name="Hug L.A."/>
            <person name="Sharon I."/>
            <person name="Castelle C.J."/>
            <person name="Probst A.J."/>
            <person name="Thomas B.C."/>
            <person name="Singh A."/>
            <person name="Wilkins M.J."/>
            <person name="Karaoz U."/>
            <person name="Brodie E.L."/>
            <person name="Williams K.H."/>
            <person name="Hubbard S.S."/>
            <person name="Banfield J.F."/>
        </authorList>
    </citation>
    <scope>NUCLEOTIDE SEQUENCE [LARGE SCALE GENOMIC DNA]</scope>
</reference>
<evidence type="ECO:0000313" key="2">
    <source>
        <dbReference type="EMBL" id="OGD40107.1"/>
    </source>
</evidence>
<sequence>MLKNQFIKKLQEKPEPVKHMIMWTITLFIMVFIFAFWVWNFSRTINQSAGASERELSSKASNMALPSAWSAFKGQANSLFDLLRSIK</sequence>
<dbReference type="EMBL" id="MEYV01000012">
    <property type="protein sequence ID" value="OGD40107.1"/>
    <property type="molecule type" value="Genomic_DNA"/>
</dbReference>